<sequence>MGVQSQPFPLRVRQAPMPEPHHHVEQKVVKLCQRQLQEALLHPLPLPVQQLKVKILGSSHPIKTSRFSLSHMKRVAIPPVEVPRDLCGARVMRATVGGKRVPFSRDMWENRKRKANARRLDMIHENLVF</sequence>
<dbReference type="Proteomes" id="UP000794436">
    <property type="component" value="Unassembled WGS sequence"/>
</dbReference>
<gene>
    <name evidence="1" type="ORF">Poli38472_008428</name>
</gene>
<name>A0A8K1CNC4_PYTOL</name>
<dbReference type="EMBL" id="SPLM01000037">
    <property type="protein sequence ID" value="TMW65786.1"/>
    <property type="molecule type" value="Genomic_DNA"/>
</dbReference>
<keyword evidence="2" id="KW-1185">Reference proteome</keyword>
<reference evidence="1" key="1">
    <citation type="submission" date="2019-03" db="EMBL/GenBank/DDBJ databases">
        <title>Long read genome sequence of the mycoparasitic Pythium oligandrum ATCC 38472 isolated from sugarbeet rhizosphere.</title>
        <authorList>
            <person name="Gaulin E."/>
        </authorList>
    </citation>
    <scope>NUCLEOTIDE SEQUENCE</scope>
    <source>
        <strain evidence="1">ATCC 38472_TT</strain>
    </source>
</reference>
<evidence type="ECO:0000313" key="1">
    <source>
        <dbReference type="EMBL" id="TMW65786.1"/>
    </source>
</evidence>
<organism evidence="1 2">
    <name type="scientific">Pythium oligandrum</name>
    <name type="common">Mycoparasitic fungus</name>
    <dbReference type="NCBI Taxonomy" id="41045"/>
    <lineage>
        <taxon>Eukaryota</taxon>
        <taxon>Sar</taxon>
        <taxon>Stramenopiles</taxon>
        <taxon>Oomycota</taxon>
        <taxon>Peronosporomycetes</taxon>
        <taxon>Pythiales</taxon>
        <taxon>Pythiaceae</taxon>
        <taxon>Pythium</taxon>
    </lineage>
</organism>
<dbReference type="OrthoDB" id="147158at2759"/>
<accession>A0A8K1CNC4</accession>
<protein>
    <submittedName>
        <fullName evidence="1">Uncharacterized protein</fullName>
    </submittedName>
</protein>
<evidence type="ECO:0000313" key="2">
    <source>
        <dbReference type="Proteomes" id="UP000794436"/>
    </source>
</evidence>
<proteinExistence type="predicted"/>
<dbReference type="AlphaFoldDB" id="A0A8K1CNC4"/>
<comment type="caution">
    <text evidence="1">The sequence shown here is derived from an EMBL/GenBank/DDBJ whole genome shotgun (WGS) entry which is preliminary data.</text>
</comment>